<evidence type="ECO:0000313" key="2">
    <source>
        <dbReference type="EMBL" id="MPC81444.1"/>
    </source>
</evidence>
<keyword evidence="3" id="KW-1185">Reference proteome</keyword>
<comment type="caution">
    <text evidence="2">The sequence shown here is derived from an EMBL/GenBank/DDBJ whole genome shotgun (WGS) entry which is preliminary data.</text>
</comment>
<protein>
    <submittedName>
        <fullName evidence="2">Uncharacterized protein</fullName>
    </submittedName>
</protein>
<name>A0A5B7IM95_PORTR</name>
<evidence type="ECO:0000313" key="3">
    <source>
        <dbReference type="Proteomes" id="UP000324222"/>
    </source>
</evidence>
<accession>A0A5B7IM95</accession>
<dbReference type="EMBL" id="VSRR010056967">
    <property type="protein sequence ID" value="MPC81444.1"/>
    <property type="molecule type" value="Genomic_DNA"/>
</dbReference>
<dbReference type="AlphaFoldDB" id="A0A5B7IM95"/>
<evidence type="ECO:0000256" key="1">
    <source>
        <dbReference type="SAM" id="MobiDB-lite"/>
    </source>
</evidence>
<feature type="region of interest" description="Disordered" evidence="1">
    <location>
        <begin position="36"/>
        <end position="82"/>
    </location>
</feature>
<gene>
    <name evidence="2" type="ORF">E2C01_076060</name>
</gene>
<reference evidence="2 3" key="1">
    <citation type="submission" date="2019-05" db="EMBL/GenBank/DDBJ databases">
        <title>Another draft genome of Portunus trituberculatus and its Hox gene families provides insights of decapod evolution.</title>
        <authorList>
            <person name="Jeong J.-H."/>
            <person name="Song I."/>
            <person name="Kim S."/>
            <person name="Choi T."/>
            <person name="Kim D."/>
            <person name="Ryu S."/>
            <person name="Kim W."/>
        </authorList>
    </citation>
    <scope>NUCLEOTIDE SEQUENCE [LARGE SCALE GENOMIC DNA]</scope>
    <source>
        <tissue evidence="2">Muscle</tissue>
    </source>
</reference>
<dbReference type="Proteomes" id="UP000324222">
    <property type="component" value="Unassembled WGS sequence"/>
</dbReference>
<feature type="compositionally biased region" description="Basic and acidic residues" evidence="1">
    <location>
        <begin position="47"/>
        <end position="70"/>
    </location>
</feature>
<proteinExistence type="predicted"/>
<sequence length="82" mass="9186">MQQPTKSKITTTKGLFRDFGSHAVLAFAPRYSSLLPGHDQPPCPAEASKERNADTRRRKPQINDKHDLARRGNRGLFVLASE</sequence>
<organism evidence="2 3">
    <name type="scientific">Portunus trituberculatus</name>
    <name type="common">Swimming crab</name>
    <name type="synonym">Neptunus trituberculatus</name>
    <dbReference type="NCBI Taxonomy" id="210409"/>
    <lineage>
        <taxon>Eukaryota</taxon>
        <taxon>Metazoa</taxon>
        <taxon>Ecdysozoa</taxon>
        <taxon>Arthropoda</taxon>
        <taxon>Crustacea</taxon>
        <taxon>Multicrustacea</taxon>
        <taxon>Malacostraca</taxon>
        <taxon>Eumalacostraca</taxon>
        <taxon>Eucarida</taxon>
        <taxon>Decapoda</taxon>
        <taxon>Pleocyemata</taxon>
        <taxon>Brachyura</taxon>
        <taxon>Eubrachyura</taxon>
        <taxon>Portunoidea</taxon>
        <taxon>Portunidae</taxon>
        <taxon>Portuninae</taxon>
        <taxon>Portunus</taxon>
    </lineage>
</organism>